<dbReference type="GO" id="GO:0003964">
    <property type="term" value="F:RNA-directed DNA polymerase activity"/>
    <property type="evidence" value="ECO:0007669"/>
    <property type="project" value="UniProtKB-KW"/>
</dbReference>
<gene>
    <name evidence="2" type="ORF">CTI12_AA333160</name>
</gene>
<dbReference type="Proteomes" id="UP000245207">
    <property type="component" value="Unassembled WGS sequence"/>
</dbReference>
<proteinExistence type="predicted"/>
<feature type="domain" description="Reverse transcriptase zinc-binding" evidence="1">
    <location>
        <begin position="62"/>
        <end position="113"/>
    </location>
</feature>
<dbReference type="EMBL" id="PKPP01004228">
    <property type="protein sequence ID" value="PWA65424.1"/>
    <property type="molecule type" value="Genomic_DNA"/>
</dbReference>
<dbReference type="InterPro" id="IPR026960">
    <property type="entry name" value="RVT-Znf"/>
</dbReference>
<dbReference type="STRING" id="35608.A0A2U1MW44"/>
<keyword evidence="2" id="KW-0808">Transferase</keyword>
<evidence type="ECO:0000313" key="2">
    <source>
        <dbReference type="EMBL" id="PWA65424.1"/>
    </source>
</evidence>
<evidence type="ECO:0000259" key="1">
    <source>
        <dbReference type="Pfam" id="PF13966"/>
    </source>
</evidence>
<reference evidence="2 3" key="1">
    <citation type="journal article" date="2018" name="Mol. Plant">
        <title>The genome of Artemisia annua provides insight into the evolution of Asteraceae family and artemisinin biosynthesis.</title>
        <authorList>
            <person name="Shen Q."/>
            <person name="Zhang L."/>
            <person name="Liao Z."/>
            <person name="Wang S."/>
            <person name="Yan T."/>
            <person name="Shi P."/>
            <person name="Liu M."/>
            <person name="Fu X."/>
            <person name="Pan Q."/>
            <person name="Wang Y."/>
            <person name="Lv Z."/>
            <person name="Lu X."/>
            <person name="Zhang F."/>
            <person name="Jiang W."/>
            <person name="Ma Y."/>
            <person name="Chen M."/>
            <person name="Hao X."/>
            <person name="Li L."/>
            <person name="Tang Y."/>
            <person name="Lv G."/>
            <person name="Zhou Y."/>
            <person name="Sun X."/>
            <person name="Brodelius P.E."/>
            <person name="Rose J.K.C."/>
            <person name="Tang K."/>
        </authorList>
    </citation>
    <scope>NUCLEOTIDE SEQUENCE [LARGE SCALE GENOMIC DNA]</scope>
    <source>
        <strain evidence="3">cv. Huhao1</strain>
        <tissue evidence="2">Leaf</tissue>
    </source>
</reference>
<evidence type="ECO:0000313" key="3">
    <source>
        <dbReference type="Proteomes" id="UP000245207"/>
    </source>
</evidence>
<keyword evidence="3" id="KW-1185">Reference proteome</keyword>
<accession>A0A2U1MW44</accession>
<organism evidence="2 3">
    <name type="scientific">Artemisia annua</name>
    <name type="common">Sweet wormwood</name>
    <dbReference type="NCBI Taxonomy" id="35608"/>
    <lineage>
        <taxon>Eukaryota</taxon>
        <taxon>Viridiplantae</taxon>
        <taxon>Streptophyta</taxon>
        <taxon>Embryophyta</taxon>
        <taxon>Tracheophyta</taxon>
        <taxon>Spermatophyta</taxon>
        <taxon>Magnoliopsida</taxon>
        <taxon>eudicotyledons</taxon>
        <taxon>Gunneridae</taxon>
        <taxon>Pentapetalae</taxon>
        <taxon>asterids</taxon>
        <taxon>campanulids</taxon>
        <taxon>Asterales</taxon>
        <taxon>Asteraceae</taxon>
        <taxon>Asteroideae</taxon>
        <taxon>Anthemideae</taxon>
        <taxon>Artemisiinae</taxon>
        <taxon>Artemisia</taxon>
    </lineage>
</organism>
<keyword evidence="2" id="KW-0548">Nucleotidyltransferase</keyword>
<comment type="caution">
    <text evidence="2">The sequence shown here is derived from an EMBL/GenBank/DDBJ whole genome shotgun (WGS) entry which is preliminary data.</text>
</comment>
<name>A0A2U1MW44_ARTAN</name>
<sequence length="207" mass="23886">MYDARLDDNMTVNDMVNNGSWRWPEVRSEMFPMLNSLQVPELNYNSCDDTKWRDHNGNLVDFTTKQAWLTLSQQHEEVAWNKVVWFSQGNTRHAFILWMAIKGKLQTQDRIMSVICLGEIPWKVCDMVKGCLADEVMDVMQQNTSVAVMNTCQGFGILRLLFVSTIYWSRVAAVFSKGLDYWSNAEGLDYWSNAEVDVPCTLDEDFG</sequence>
<protein>
    <submittedName>
        <fullName evidence="2">Reverse transcriptase zinc-binding domain-containing protein</fullName>
    </submittedName>
</protein>
<dbReference type="AlphaFoldDB" id="A0A2U1MW44"/>
<keyword evidence="2" id="KW-0695">RNA-directed DNA polymerase</keyword>
<dbReference type="Pfam" id="PF13966">
    <property type="entry name" value="zf-RVT"/>
    <property type="match status" value="1"/>
</dbReference>